<feature type="compositionally biased region" description="Basic and acidic residues" evidence="4">
    <location>
        <begin position="628"/>
        <end position="643"/>
    </location>
</feature>
<dbReference type="Pfam" id="PF02187">
    <property type="entry name" value="GAS2"/>
    <property type="match status" value="1"/>
</dbReference>
<feature type="region of interest" description="Disordered" evidence="4">
    <location>
        <begin position="384"/>
        <end position="429"/>
    </location>
</feature>
<feature type="region of interest" description="Disordered" evidence="4">
    <location>
        <begin position="281"/>
        <end position="301"/>
    </location>
</feature>
<evidence type="ECO:0000259" key="5">
    <source>
        <dbReference type="PROSITE" id="PS51460"/>
    </source>
</evidence>
<evidence type="ECO:0000313" key="6">
    <source>
        <dbReference type="EMBL" id="KAK3325523.1"/>
    </source>
</evidence>
<feature type="region of interest" description="Disordered" evidence="4">
    <location>
        <begin position="1"/>
        <end position="42"/>
    </location>
</feature>
<name>A0AAE0IIE8_9PEZI</name>
<evidence type="ECO:0000313" key="7">
    <source>
        <dbReference type="Proteomes" id="UP001283341"/>
    </source>
</evidence>
<dbReference type="SUPFAM" id="SSF143575">
    <property type="entry name" value="GAS2 domain-like"/>
    <property type="match status" value="1"/>
</dbReference>
<keyword evidence="2" id="KW-0963">Cytoplasm</keyword>
<feature type="compositionally biased region" description="Low complexity" evidence="4">
    <location>
        <begin position="704"/>
        <end position="718"/>
    </location>
</feature>
<dbReference type="GO" id="GO:0005856">
    <property type="term" value="C:cytoskeleton"/>
    <property type="evidence" value="ECO:0007669"/>
    <property type="project" value="UniProtKB-SubCell"/>
</dbReference>
<evidence type="ECO:0000256" key="2">
    <source>
        <dbReference type="ARBA" id="ARBA00022490"/>
    </source>
</evidence>
<feature type="compositionally biased region" description="Basic and acidic residues" evidence="4">
    <location>
        <begin position="566"/>
        <end position="578"/>
    </location>
</feature>
<comment type="caution">
    <text evidence="6">The sequence shown here is derived from an EMBL/GenBank/DDBJ whole genome shotgun (WGS) entry which is preliminary data.</text>
</comment>
<feature type="compositionally biased region" description="Low complexity" evidence="4">
    <location>
        <begin position="289"/>
        <end position="301"/>
    </location>
</feature>
<sequence>MNDHPPSLPPPNAQHLALPPTRGRQHRTSMTSSDPPSIRQYNINSDDLLSNLTPRSAVEAFRNPSGGLKACMDTATPSEQAFALRTALASKDIQEWLDELSSWPWPSRGGPAGFEAPVVAEDDVLTSGEVDKPHYLGSLLATDVARYEARIDEISHAMEQLDVDEIKKQVLLNHIMPLSRPGSPAMLVDSPHPRSARTSSSSFSRGFNFVRMDDLTALITATTVQALPNLSRLSRLLNAWSLRLLVLKRITVFMDSLTDGEVALQAGWDAVNTSVAKHVEGENVGGGNATTSRSSSSAASLPSATLSRKEFGVMKSILERKVAKAGRDLDVMLDLLEASEDTLPEKWIDRVDSLEREYGEWTVMCERKIREADWARIKRETMPVPVANTPTPRETERKGGNGSSGEITEDGGPAGAAADPEPLASVTEQNKVLPTKLKEDAESRNDDELFVDGKDVQPKIRPSVAVRSNGLEDNRPPTIKVHTPTDDARGAEHYDDDHQFPEAVPAEDQVVKSIEDVWNGEERNVPSPFDGSNSDGSMAKDTSPFGLDGNVGKRLLAGIVLPQPRQESEGAQLDHGDSDFDFDDALESDAPEPELPTLPRPRRDSDISIPSTVVHGADTTFPEFSSDPPDHGTPELLRLRDADFSGPASDDFSPADSPSAFRSSIRSQSVSFNDMPTVPEIPDDEASPKTPSQSFIVSDDLPRDPSNPGNNAASNSDDQLQQQISEILESVPAKIRLTSEPAAINLNPPDFMMPAVRKPSKPDGIPRSHSSLSTVSNSSRSGTPSFTLAPAFNRNVRSRNHQRDNQEIKLYHLSRSNGEAPIKLFIRCVGENERVMVRVGGGWADLGEYLKEYASHHGRRSAAGGDSSKVEVKDFPRVSTSRAGSTPPSRPETAQASYSSPVSTPLHVRKTRKPAAAAAVPTTAAVGGDDVEDKQQQQQPPKTPRAASNRPPRSTTDSPSPGGSTTARSRSRSSSRLSWTEEDSSLGMAGPRAKQIEMSEESKAWVESVKEKVRIASGDIRKVSENSAAAAAAAASSSSLVDGGKFGEIGKVGATKRLFRRQG</sequence>
<evidence type="ECO:0000256" key="1">
    <source>
        <dbReference type="ARBA" id="ARBA00004245"/>
    </source>
</evidence>
<feature type="compositionally biased region" description="Polar residues" evidence="4">
    <location>
        <begin position="878"/>
        <end position="903"/>
    </location>
</feature>
<keyword evidence="7" id="KW-1185">Reference proteome</keyword>
<feature type="compositionally biased region" description="Polar residues" evidence="4">
    <location>
        <begin position="662"/>
        <end position="674"/>
    </location>
</feature>
<feature type="compositionally biased region" description="Low complexity" evidence="4">
    <location>
        <begin position="914"/>
        <end position="926"/>
    </location>
</feature>
<keyword evidence="3" id="KW-0206">Cytoskeleton</keyword>
<feature type="region of interest" description="Disordered" evidence="4">
    <location>
        <begin position="468"/>
        <end position="488"/>
    </location>
</feature>
<dbReference type="GO" id="GO:0008017">
    <property type="term" value="F:microtubule binding"/>
    <property type="evidence" value="ECO:0007669"/>
    <property type="project" value="InterPro"/>
</dbReference>
<reference evidence="6" key="2">
    <citation type="submission" date="2023-06" db="EMBL/GenBank/DDBJ databases">
        <authorList>
            <consortium name="Lawrence Berkeley National Laboratory"/>
            <person name="Haridas S."/>
            <person name="Hensen N."/>
            <person name="Bonometti L."/>
            <person name="Westerberg I."/>
            <person name="Brannstrom I.O."/>
            <person name="Guillou S."/>
            <person name="Cros-Aarteil S."/>
            <person name="Calhoun S."/>
            <person name="Kuo A."/>
            <person name="Mondo S."/>
            <person name="Pangilinan J."/>
            <person name="Riley R."/>
            <person name="Labutti K."/>
            <person name="Andreopoulos B."/>
            <person name="Lipzen A."/>
            <person name="Chen C."/>
            <person name="Yanf M."/>
            <person name="Daum C."/>
            <person name="Ng V."/>
            <person name="Clum A."/>
            <person name="Steindorff A."/>
            <person name="Ohm R."/>
            <person name="Martin F."/>
            <person name="Silar P."/>
            <person name="Natvig D."/>
            <person name="Lalanne C."/>
            <person name="Gautier V."/>
            <person name="Ament-Velasquez S.L."/>
            <person name="Kruys A."/>
            <person name="Hutchinson M.I."/>
            <person name="Powell A.J."/>
            <person name="Barry K."/>
            <person name="Miller A.N."/>
            <person name="Grigoriev I.V."/>
            <person name="Debuchy R."/>
            <person name="Gladieux P."/>
            <person name="Thoren M.H."/>
            <person name="Johannesson H."/>
        </authorList>
    </citation>
    <scope>NUCLEOTIDE SEQUENCE</scope>
    <source>
        <strain evidence="6">CBS 118394</strain>
    </source>
</reference>
<feature type="region of interest" description="Disordered" evidence="4">
    <location>
        <begin position="859"/>
        <end position="999"/>
    </location>
</feature>
<feature type="region of interest" description="Disordered" evidence="4">
    <location>
        <begin position="759"/>
        <end position="788"/>
    </location>
</feature>
<dbReference type="AlphaFoldDB" id="A0AAE0IIE8"/>
<feature type="compositionally biased region" description="Acidic residues" evidence="4">
    <location>
        <begin position="579"/>
        <end position="592"/>
    </location>
</feature>
<dbReference type="InterPro" id="IPR003108">
    <property type="entry name" value="GAR_dom"/>
</dbReference>
<dbReference type="InterPro" id="IPR036534">
    <property type="entry name" value="GAR_dom_sf"/>
</dbReference>
<feature type="compositionally biased region" description="Pro residues" evidence="4">
    <location>
        <begin position="1"/>
        <end position="12"/>
    </location>
</feature>
<reference evidence="6" key="1">
    <citation type="journal article" date="2023" name="Mol. Phylogenet. Evol.">
        <title>Genome-scale phylogeny and comparative genomics of the fungal order Sordariales.</title>
        <authorList>
            <person name="Hensen N."/>
            <person name="Bonometti L."/>
            <person name="Westerberg I."/>
            <person name="Brannstrom I.O."/>
            <person name="Guillou S."/>
            <person name="Cros-Aarteil S."/>
            <person name="Calhoun S."/>
            <person name="Haridas S."/>
            <person name="Kuo A."/>
            <person name="Mondo S."/>
            <person name="Pangilinan J."/>
            <person name="Riley R."/>
            <person name="LaButti K."/>
            <person name="Andreopoulos B."/>
            <person name="Lipzen A."/>
            <person name="Chen C."/>
            <person name="Yan M."/>
            <person name="Daum C."/>
            <person name="Ng V."/>
            <person name="Clum A."/>
            <person name="Steindorff A."/>
            <person name="Ohm R.A."/>
            <person name="Martin F."/>
            <person name="Silar P."/>
            <person name="Natvig D.O."/>
            <person name="Lalanne C."/>
            <person name="Gautier V."/>
            <person name="Ament-Velasquez S.L."/>
            <person name="Kruys A."/>
            <person name="Hutchinson M.I."/>
            <person name="Powell A.J."/>
            <person name="Barry K."/>
            <person name="Miller A.N."/>
            <person name="Grigoriev I.V."/>
            <person name="Debuchy R."/>
            <person name="Gladieux P."/>
            <person name="Hiltunen Thoren M."/>
            <person name="Johannesson H."/>
        </authorList>
    </citation>
    <scope>NUCLEOTIDE SEQUENCE</scope>
    <source>
        <strain evidence="6">CBS 118394</strain>
    </source>
</reference>
<feature type="region of interest" description="Disordered" evidence="4">
    <location>
        <begin position="562"/>
        <end position="719"/>
    </location>
</feature>
<feature type="compositionally biased region" description="Low complexity" evidence="4">
    <location>
        <begin position="647"/>
        <end position="661"/>
    </location>
</feature>
<dbReference type="EMBL" id="JAUEDM010000002">
    <property type="protein sequence ID" value="KAK3325523.1"/>
    <property type="molecule type" value="Genomic_DNA"/>
</dbReference>
<gene>
    <name evidence="6" type="ORF">B0H66DRAFT_127465</name>
</gene>
<evidence type="ECO:0000256" key="3">
    <source>
        <dbReference type="ARBA" id="ARBA00023212"/>
    </source>
</evidence>
<feature type="compositionally biased region" description="Low complexity" evidence="4">
    <location>
        <begin position="768"/>
        <end position="785"/>
    </location>
</feature>
<evidence type="ECO:0000256" key="4">
    <source>
        <dbReference type="SAM" id="MobiDB-lite"/>
    </source>
</evidence>
<dbReference type="Proteomes" id="UP001283341">
    <property type="component" value="Unassembled WGS sequence"/>
</dbReference>
<accession>A0AAE0IIE8</accession>
<feature type="region of interest" description="Disordered" evidence="4">
    <location>
        <begin position="521"/>
        <end position="549"/>
    </location>
</feature>
<dbReference type="Gene3D" id="3.30.920.20">
    <property type="entry name" value="Gas2-like domain"/>
    <property type="match status" value="1"/>
</dbReference>
<protein>
    <recommendedName>
        <fullName evidence="5">GAR domain-containing protein</fullName>
    </recommendedName>
</protein>
<feature type="compositionally biased region" description="Low complexity" evidence="4">
    <location>
        <begin position="950"/>
        <end position="978"/>
    </location>
</feature>
<comment type="subcellular location">
    <subcellularLocation>
        <location evidence="1">Cytoplasm</location>
        <location evidence="1">Cytoskeleton</location>
    </subcellularLocation>
</comment>
<feature type="domain" description="GAR" evidence="5">
    <location>
        <begin position="783"/>
        <end position="857"/>
    </location>
</feature>
<dbReference type="PROSITE" id="PS51460">
    <property type="entry name" value="GAR"/>
    <property type="match status" value="1"/>
</dbReference>
<organism evidence="6 7">
    <name type="scientific">Apodospora peruviana</name>
    <dbReference type="NCBI Taxonomy" id="516989"/>
    <lineage>
        <taxon>Eukaryota</taxon>
        <taxon>Fungi</taxon>
        <taxon>Dikarya</taxon>
        <taxon>Ascomycota</taxon>
        <taxon>Pezizomycotina</taxon>
        <taxon>Sordariomycetes</taxon>
        <taxon>Sordariomycetidae</taxon>
        <taxon>Sordariales</taxon>
        <taxon>Lasiosphaeriaceae</taxon>
        <taxon>Apodospora</taxon>
    </lineage>
</organism>
<proteinExistence type="predicted"/>
<feature type="compositionally biased region" description="Polar residues" evidence="4">
    <location>
        <begin position="28"/>
        <end position="42"/>
    </location>
</feature>